<proteinExistence type="predicted"/>
<sequence>MKMVMTLTCSESGCLQYCKRAGAVLDAGALIARLELDDPSKVTTTLIFTGKFPQSDNVMPVVGDKLNQVYQSCKTTLENVFNGYCLPDPTERSNPSSLELQEVISSISGRIPASVEKKIRQLMTLYASNYTIITSVLSQFPSQQIASVIDSHAATLQKERTVTSSSSQHKDCSTRSALQDGIRGRMKSAVQELLRIYLGVETQFQHGHYDKCVQALRTSIRMTCKP</sequence>
<dbReference type="OrthoDB" id="14612at2759"/>
<dbReference type="GO" id="GO:0006633">
    <property type="term" value="P:fatty acid biosynthetic process"/>
    <property type="evidence" value="ECO:0007669"/>
    <property type="project" value="InterPro"/>
</dbReference>
<dbReference type="InterPro" id="IPR013537">
    <property type="entry name" value="AcCoA_COase_cen"/>
</dbReference>
<dbReference type="InterPro" id="IPR049076">
    <property type="entry name" value="ACCA"/>
</dbReference>
<accession>A0A1D2N9S1</accession>
<name>A0A1D2N9S1_ORCCI</name>
<dbReference type="STRING" id="48709.A0A1D2N9S1"/>
<organism evidence="2 3">
    <name type="scientific">Orchesella cincta</name>
    <name type="common">Springtail</name>
    <name type="synonym">Podura cincta</name>
    <dbReference type="NCBI Taxonomy" id="48709"/>
    <lineage>
        <taxon>Eukaryota</taxon>
        <taxon>Metazoa</taxon>
        <taxon>Ecdysozoa</taxon>
        <taxon>Arthropoda</taxon>
        <taxon>Hexapoda</taxon>
        <taxon>Collembola</taxon>
        <taxon>Entomobryomorpha</taxon>
        <taxon>Entomobryoidea</taxon>
        <taxon>Orchesellidae</taxon>
        <taxon>Orchesellinae</taxon>
        <taxon>Orchesella</taxon>
    </lineage>
</organism>
<dbReference type="Pfam" id="PF08326">
    <property type="entry name" value="ACC_central"/>
    <property type="match status" value="1"/>
</dbReference>
<evidence type="ECO:0000313" key="3">
    <source>
        <dbReference type="Proteomes" id="UP000094527"/>
    </source>
</evidence>
<dbReference type="EMBL" id="LJIJ01000130">
    <property type="protein sequence ID" value="ODN01987.1"/>
    <property type="molecule type" value="Genomic_DNA"/>
</dbReference>
<feature type="non-terminal residue" evidence="2">
    <location>
        <position position="226"/>
    </location>
</feature>
<evidence type="ECO:0000313" key="2">
    <source>
        <dbReference type="EMBL" id="ODN01987.1"/>
    </source>
</evidence>
<dbReference type="Proteomes" id="UP000094527">
    <property type="component" value="Unassembled WGS sequence"/>
</dbReference>
<dbReference type="Gene3D" id="2.40.50.100">
    <property type="match status" value="1"/>
</dbReference>
<dbReference type="PANTHER" id="PTHR45728">
    <property type="entry name" value="ACETYL-COA CARBOXYLASE, ISOFORM A"/>
    <property type="match status" value="1"/>
</dbReference>
<dbReference type="GO" id="GO:0005739">
    <property type="term" value="C:mitochondrion"/>
    <property type="evidence" value="ECO:0007669"/>
    <property type="project" value="TreeGrafter"/>
</dbReference>
<dbReference type="GO" id="GO:0005524">
    <property type="term" value="F:ATP binding"/>
    <property type="evidence" value="ECO:0007669"/>
    <property type="project" value="InterPro"/>
</dbReference>
<dbReference type="GO" id="GO:0003989">
    <property type="term" value="F:acetyl-CoA carboxylase activity"/>
    <property type="evidence" value="ECO:0007669"/>
    <property type="project" value="InterPro"/>
</dbReference>
<dbReference type="AlphaFoldDB" id="A0A1D2N9S1"/>
<comment type="caution">
    <text evidence="2">The sequence shown here is derived from an EMBL/GenBank/DDBJ whole genome shotgun (WGS) entry which is preliminary data.</text>
</comment>
<keyword evidence="3" id="KW-1185">Reference proteome</keyword>
<reference evidence="2 3" key="1">
    <citation type="journal article" date="2016" name="Genome Biol. Evol.">
        <title>Gene Family Evolution Reflects Adaptation to Soil Environmental Stressors in the Genome of the Collembolan Orchesella cincta.</title>
        <authorList>
            <person name="Faddeeva-Vakhrusheva A."/>
            <person name="Derks M.F."/>
            <person name="Anvar S.Y."/>
            <person name="Agamennone V."/>
            <person name="Suring W."/>
            <person name="Smit S."/>
            <person name="van Straalen N.M."/>
            <person name="Roelofs D."/>
        </authorList>
    </citation>
    <scope>NUCLEOTIDE SEQUENCE [LARGE SCALE GENOMIC DNA]</scope>
    <source>
        <tissue evidence="2">Mixed pool</tissue>
    </source>
</reference>
<evidence type="ECO:0000259" key="1">
    <source>
        <dbReference type="Pfam" id="PF08326"/>
    </source>
</evidence>
<gene>
    <name evidence="2" type="ORF">Ocin01_04694</name>
</gene>
<feature type="domain" description="Acetyl-CoA carboxylase central" evidence="1">
    <location>
        <begin position="35"/>
        <end position="219"/>
    </location>
</feature>
<protein>
    <submittedName>
        <fullName evidence="2">Acetyl-CoA carboxylase</fullName>
    </submittedName>
</protein>
<dbReference type="PANTHER" id="PTHR45728:SF3">
    <property type="entry name" value="ACETYL-COA CARBOXYLASE"/>
    <property type="match status" value="1"/>
</dbReference>